<feature type="domain" description="Beta-galactosidase trimerisation" evidence="9">
    <location>
        <begin position="438"/>
        <end position="593"/>
    </location>
</feature>
<dbReference type="InterPro" id="IPR003476">
    <property type="entry name" value="Glyco_hydro_42"/>
</dbReference>
<feature type="domain" description="Glycoside hydrolase family 42 N-terminal" evidence="8">
    <location>
        <begin position="26"/>
        <end position="395"/>
    </location>
</feature>
<comment type="catalytic activity">
    <reaction evidence="1">
        <text>Hydrolysis of terminal non-reducing beta-D-galactose residues in beta-D-galactosides.</text>
        <dbReference type="EC" id="3.2.1.23"/>
    </reaction>
</comment>
<dbReference type="GO" id="GO:0005975">
    <property type="term" value="P:carbohydrate metabolic process"/>
    <property type="evidence" value="ECO:0007669"/>
    <property type="project" value="InterPro"/>
</dbReference>
<evidence type="ECO:0000313" key="10">
    <source>
        <dbReference type="EMBL" id="KMW14039.1"/>
    </source>
</evidence>
<evidence type="ECO:0000256" key="6">
    <source>
        <dbReference type="ARBA" id="ARBA00022833"/>
    </source>
</evidence>
<dbReference type="InterPro" id="IPR017853">
    <property type="entry name" value="GH"/>
</dbReference>
<dbReference type="GO" id="GO:0046872">
    <property type="term" value="F:metal ion binding"/>
    <property type="evidence" value="ECO:0007669"/>
    <property type="project" value="UniProtKB-KW"/>
</dbReference>
<proteinExistence type="inferred from homology"/>
<dbReference type="InterPro" id="IPR029062">
    <property type="entry name" value="Class_I_gatase-like"/>
</dbReference>
<evidence type="ECO:0000256" key="2">
    <source>
        <dbReference type="ARBA" id="ARBA00005940"/>
    </source>
</evidence>
<evidence type="ECO:0000256" key="1">
    <source>
        <dbReference type="ARBA" id="ARBA00001412"/>
    </source>
</evidence>
<dbReference type="OrthoDB" id="9800974at2"/>
<dbReference type="EMBL" id="ADLK01000042">
    <property type="protein sequence ID" value="KMW14039.1"/>
    <property type="molecule type" value="Genomic_DNA"/>
</dbReference>
<keyword evidence="7" id="KW-0326">Glycosidase</keyword>
<dbReference type="InterPro" id="IPR013529">
    <property type="entry name" value="Glyco_hydro_42_N"/>
</dbReference>
<organism evidence="10 11">
    <name type="scientific">[Clostridium] citroniae WAL-19142</name>
    <dbReference type="NCBI Taxonomy" id="742734"/>
    <lineage>
        <taxon>Bacteria</taxon>
        <taxon>Bacillati</taxon>
        <taxon>Bacillota</taxon>
        <taxon>Clostridia</taxon>
        <taxon>Lachnospirales</taxon>
        <taxon>Lachnospiraceae</taxon>
        <taxon>Enterocloster</taxon>
    </lineage>
</organism>
<sequence>MKQENRKQEDKKQFLFGAVYIIEQDYTQEEIRRDLSQMQEYGCNLITLWPVGNPWLAKDSHEWVFDQTRMVLDECEKLGMKAILQLFGQNQAQEFMPDSALTSEMMIHDERGEHFNENCFWANLNHPVVREYIDVFFREAINAFKDHSAVYGYDVFNEAHFRSDDRYTIGKYQEWLKETYGTIEHLNRVWYRRYEGFSQIFPEKRRSAYSIWSSIMPDLEYERFRSVTLTEICRFLYDTARKYDTSHPIIIDGTSAQILSGDVTLRNNDEFATAKIPDIYGSTFYPKSWGRNYRNTPWTMSMYYSIPAGAARKAGKPYLVNELQTHTQSVLTPGSEVTGQELYDWILMCMFTGAQGMQLWRWRPFLHGYQSTGRGLTRMDGTPNEKAEKVKELVSLIRAQEDLFGDFSIAKPMVKIAVSYSSRLYFDAFLKWNNSFWSEDVEGWYRLFWNHGVLPEFTDLEDLNEEDTGVIVLPSILSISSDMADRLTRFVEQGGLLIADARLASVNEYGEVPCEGIPGRKLSSLFGLVETDVDSGHSFCLGGERIPCNFMEQKLEVREDAQVLGTMEDGSPAVVLHGFGKGKTLYFNSFLGVELKKNSIREVEDTVMPLVKERCPDMVTVQKGERVHVSFIRAGEWSAALVINFDTVKQPVCIQGLPEGVSIENVMTGAVTAAGPAAEFTVPENTAYIYRWQEDEL</sequence>
<dbReference type="InterPro" id="IPR013738">
    <property type="entry name" value="Beta_galactosidase_Trimer"/>
</dbReference>
<reference evidence="10 11" key="1">
    <citation type="submission" date="2011-04" db="EMBL/GenBank/DDBJ databases">
        <title>The Genome Sequence of Clostridium citroniae WAL-19142.</title>
        <authorList>
            <consortium name="The Broad Institute Genome Sequencing Platform"/>
            <person name="Earl A."/>
            <person name="Ward D."/>
            <person name="Feldgarden M."/>
            <person name="Gevers D."/>
            <person name="Warren Y.A."/>
            <person name="Tyrrell K.L."/>
            <person name="Citron D.M."/>
            <person name="Goldstein E.J."/>
            <person name="Daigneault M."/>
            <person name="Allen-Vercoe E."/>
            <person name="Young S.K."/>
            <person name="Zeng Q."/>
            <person name="Gargeya S."/>
            <person name="Fitzgerald M."/>
            <person name="Haas B."/>
            <person name="Abouelleil A."/>
            <person name="Alvarado L."/>
            <person name="Arachchi H.M."/>
            <person name="Berlin A."/>
            <person name="Brown A."/>
            <person name="Chapman S.B."/>
            <person name="Chen Z."/>
            <person name="Dunbar C."/>
            <person name="Freedman E."/>
            <person name="Gearin G."/>
            <person name="Gellesch M."/>
            <person name="Goldberg J."/>
            <person name="Griggs A."/>
            <person name="Gujja S."/>
            <person name="Heilman E.R."/>
            <person name="Heiman D."/>
            <person name="Howarth C."/>
            <person name="Larson L."/>
            <person name="Lui A."/>
            <person name="MacDonald P.J."/>
            <person name="Mehta T."/>
            <person name="Montmayeur A."/>
            <person name="Murphy C."/>
            <person name="Neiman D."/>
            <person name="Pearson M."/>
            <person name="Priest M."/>
            <person name="Roberts A."/>
            <person name="Saif S."/>
            <person name="Shea T."/>
            <person name="Shenoy N."/>
            <person name="Sisk P."/>
            <person name="Stolte C."/>
            <person name="Sykes S."/>
            <person name="White J."/>
            <person name="Yandava C."/>
            <person name="Wortman J."/>
            <person name="Nusbaum C."/>
            <person name="Birren B."/>
        </authorList>
    </citation>
    <scope>NUCLEOTIDE SEQUENCE [LARGE SCALE GENOMIC DNA]</scope>
    <source>
        <strain evidence="10 11">WAL-19142</strain>
    </source>
</reference>
<comment type="similarity">
    <text evidence="2">Belongs to the glycosyl hydrolase 42 family.</text>
</comment>
<dbReference type="GO" id="GO:0004565">
    <property type="term" value="F:beta-galactosidase activity"/>
    <property type="evidence" value="ECO:0007669"/>
    <property type="project" value="UniProtKB-EC"/>
</dbReference>
<gene>
    <name evidence="10" type="ORF">HMPREF9470_04978</name>
</gene>
<keyword evidence="4" id="KW-0479">Metal-binding</keyword>
<dbReference type="GO" id="GO:0009341">
    <property type="term" value="C:beta-galactosidase complex"/>
    <property type="evidence" value="ECO:0007669"/>
    <property type="project" value="InterPro"/>
</dbReference>
<dbReference type="EC" id="3.2.1.23" evidence="3"/>
<name>A0A0J9BPD7_9FIRM</name>
<evidence type="ECO:0000256" key="4">
    <source>
        <dbReference type="ARBA" id="ARBA00022723"/>
    </source>
</evidence>
<dbReference type="PATRIC" id="fig|742734.4.peg.5327"/>
<dbReference type="Pfam" id="PF08532">
    <property type="entry name" value="Glyco_hydro_42M"/>
    <property type="match status" value="1"/>
</dbReference>
<dbReference type="Proteomes" id="UP000037392">
    <property type="component" value="Unassembled WGS sequence"/>
</dbReference>
<dbReference type="PANTHER" id="PTHR36447">
    <property type="entry name" value="BETA-GALACTOSIDASE GANA"/>
    <property type="match status" value="1"/>
</dbReference>
<dbReference type="CDD" id="cd03143">
    <property type="entry name" value="A4_beta-galactosidase_middle_domain"/>
    <property type="match status" value="1"/>
</dbReference>
<dbReference type="SUPFAM" id="SSF52317">
    <property type="entry name" value="Class I glutamine amidotransferase-like"/>
    <property type="match status" value="1"/>
</dbReference>
<evidence type="ECO:0000259" key="8">
    <source>
        <dbReference type="Pfam" id="PF02449"/>
    </source>
</evidence>
<comment type="caution">
    <text evidence="10">The sequence shown here is derived from an EMBL/GenBank/DDBJ whole genome shotgun (WGS) entry which is preliminary data.</text>
</comment>
<dbReference type="Pfam" id="PF02449">
    <property type="entry name" value="Glyco_hydro_42"/>
    <property type="match status" value="1"/>
</dbReference>
<dbReference type="SUPFAM" id="SSF51445">
    <property type="entry name" value="(Trans)glycosidases"/>
    <property type="match status" value="1"/>
</dbReference>
<dbReference type="AlphaFoldDB" id="A0A0J9BPD7"/>
<keyword evidence="5" id="KW-0378">Hydrolase</keyword>
<evidence type="ECO:0000256" key="3">
    <source>
        <dbReference type="ARBA" id="ARBA00012756"/>
    </source>
</evidence>
<dbReference type="PANTHER" id="PTHR36447:SF2">
    <property type="entry name" value="BETA-GALACTOSIDASE YESZ"/>
    <property type="match status" value="1"/>
</dbReference>
<evidence type="ECO:0000256" key="7">
    <source>
        <dbReference type="ARBA" id="ARBA00023295"/>
    </source>
</evidence>
<evidence type="ECO:0000256" key="5">
    <source>
        <dbReference type="ARBA" id="ARBA00022801"/>
    </source>
</evidence>
<keyword evidence="6" id="KW-0862">Zinc</keyword>
<dbReference type="Gene3D" id="3.40.50.880">
    <property type="match status" value="1"/>
</dbReference>
<evidence type="ECO:0000313" key="11">
    <source>
        <dbReference type="Proteomes" id="UP000037392"/>
    </source>
</evidence>
<evidence type="ECO:0000259" key="9">
    <source>
        <dbReference type="Pfam" id="PF08532"/>
    </source>
</evidence>
<accession>A0A0J9BPD7</accession>
<dbReference type="GeneID" id="93164814"/>
<dbReference type="Gene3D" id="3.20.20.80">
    <property type="entry name" value="Glycosidases"/>
    <property type="match status" value="1"/>
</dbReference>
<dbReference type="RefSeq" id="WP_048930979.1">
    <property type="nucleotide sequence ID" value="NZ_KQ235884.1"/>
</dbReference>
<protein>
    <recommendedName>
        <fullName evidence="3">beta-galactosidase</fullName>
        <ecNumber evidence="3">3.2.1.23</ecNumber>
    </recommendedName>
</protein>